<protein>
    <submittedName>
        <fullName evidence="4">TetR family transcriptional regulator</fullName>
    </submittedName>
</protein>
<gene>
    <name evidence="4" type="ORF">GCM10011512_13720</name>
</gene>
<dbReference type="Gene3D" id="1.10.357.10">
    <property type="entry name" value="Tetracycline Repressor, domain 2"/>
    <property type="match status" value="1"/>
</dbReference>
<dbReference type="PRINTS" id="PR00455">
    <property type="entry name" value="HTHTETR"/>
</dbReference>
<feature type="DNA-binding region" description="H-T-H motif" evidence="2">
    <location>
        <begin position="42"/>
        <end position="61"/>
    </location>
</feature>
<organism evidence="4 5">
    <name type="scientific">Tersicoccus solisilvae</name>
    <dbReference type="NCBI Taxonomy" id="1882339"/>
    <lineage>
        <taxon>Bacteria</taxon>
        <taxon>Bacillati</taxon>
        <taxon>Actinomycetota</taxon>
        <taxon>Actinomycetes</taxon>
        <taxon>Micrococcales</taxon>
        <taxon>Micrococcaceae</taxon>
        <taxon>Tersicoccus</taxon>
    </lineage>
</organism>
<keyword evidence="1 2" id="KW-0238">DNA-binding</keyword>
<keyword evidence="5" id="KW-1185">Reference proteome</keyword>
<comment type="caution">
    <text evidence="4">The sequence shown here is derived from an EMBL/GenBank/DDBJ whole genome shotgun (WGS) entry which is preliminary data.</text>
</comment>
<feature type="domain" description="HTH tetR-type" evidence="3">
    <location>
        <begin position="19"/>
        <end position="79"/>
    </location>
</feature>
<evidence type="ECO:0000313" key="4">
    <source>
        <dbReference type="EMBL" id="GGC88017.1"/>
    </source>
</evidence>
<dbReference type="PANTHER" id="PTHR30055:SF160">
    <property type="entry name" value="TRANSCRIPTIONAL REGULATORY PROTEIN (PROBABLY ASNC-FAMILY)-RELATED"/>
    <property type="match status" value="1"/>
</dbReference>
<dbReference type="PANTHER" id="PTHR30055">
    <property type="entry name" value="HTH-TYPE TRANSCRIPTIONAL REGULATOR RUTR"/>
    <property type="match status" value="1"/>
</dbReference>
<reference evidence="5" key="1">
    <citation type="journal article" date="2019" name="Int. J. Syst. Evol. Microbiol.">
        <title>The Global Catalogue of Microorganisms (GCM) 10K type strain sequencing project: providing services to taxonomists for standard genome sequencing and annotation.</title>
        <authorList>
            <consortium name="The Broad Institute Genomics Platform"/>
            <consortium name="The Broad Institute Genome Sequencing Center for Infectious Disease"/>
            <person name="Wu L."/>
            <person name="Ma J."/>
        </authorList>
    </citation>
    <scope>NUCLEOTIDE SEQUENCE [LARGE SCALE GENOMIC DNA]</scope>
    <source>
        <strain evidence="5">CGMCC 1.15480</strain>
    </source>
</reference>
<dbReference type="EMBL" id="BMJI01000005">
    <property type="protein sequence ID" value="GGC88017.1"/>
    <property type="molecule type" value="Genomic_DNA"/>
</dbReference>
<dbReference type="PROSITE" id="PS50977">
    <property type="entry name" value="HTH_TETR_2"/>
    <property type="match status" value="1"/>
</dbReference>
<name>A0ABQ1NZM9_9MICC</name>
<evidence type="ECO:0000256" key="2">
    <source>
        <dbReference type="PROSITE-ProRule" id="PRU00335"/>
    </source>
</evidence>
<accession>A0ABQ1NZM9</accession>
<dbReference type="InterPro" id="IPR009057">
    <property type="entry name" value="Homeodomain-like_sf"/>
</dbReference>
<dbReference type="InterPro" id="IPR001647">
    <property type="entry name" value="HTH_TetR"/>
</dbReference>
<dbReference type="Proteomes" id="UP000597761">
    <property type="component" value="Unassembled WGS sequence"/>
</dbReference>
<sequence length="217" mass="23839">MASSDTPASSGRSARLPREERRRQLLTAAHHVFVTHGYHAAAMDEIAVTAHVSKPVLYQHFPGKHELYLALLDEHLARLTGQLKKALTTAETNGERVRNSIAAYYDFVARDDQAHRLVFESDLLNDPAVAARLEEFHRAYAEAVGRVIVEDTDLPLSQAVMLGRTLTGLAQVSARYWIQTGGIDQATAVDLISHLAWRGIGGFQRRADDPAGDGAHP</sequence>
<dbReference type="SUPFAM" id="SSF46689">
    <property type="entry name" value="Homeodomain-like"/>
    <property type="match status" value="1"/>
</dbReference>
<dbReference type="Pfam" id="PF00440">
    <property type="entry name" value="TetR_N"/>
    <property type="match status" value="1"/>
</dbReference>
<evidence type="ECO:0000256" key="1">
    <source>
        <dbReference type="ARBA" id="ARBA00023125"/>
    </source>
</evidence>
<dbReference type="InterPro" id="IPR036271">
    <property type="entry name" value="Tet_transcr_reg_TetR-rel_C_sf"/>
</dbReference>
<evidence type="ECO:0000259" key="3">
    <source>
        <dbReference type="PROSITE" id="PS50977"/>
    </source>
</evidence>
<evidence type="ECO:0000313" key="5">
    <source>
        <dbReference type="Proteomes" id="UP000597761"/>
    </source>
</evidence>
<proteinExistence type="predicted"/>
<dbReference type="InterPro" id="IPR050109">
    <property type="entry name" value="HTH-type_TetR-like_transc_reg"/>
</dbReference>
<dbReference type="RefSeq" id="WP_188667581.1">
    <property type="nucleotide sequence ID" value="NZ_BMJI01000005.1"/>
</dbReference>
<dbReference type="SUPFAM" id="SSF48498">
    <property type="entry name" value="Tetracyclin repressor-like, C-terminal domain"/>
    <property type="match status" value="1"/>
</dbReference>